<protein>
    <submittedName>
        <fullName evidence="6">Putative golgin subfamily A member 3</fullName>
    </submittedName>
</protein>
<dbReference type="Proteomes" id="UP000230750">
    <property type="component" value="Unassembled WGS sequence"/>
</dbReference>
<dbReference type="PANTHER" id="PTHR18902">
    <property type="entry name" value="NUCLEAR MITOTIC APPARATUS PROTEIN 1-RELATED"/>
    <property type="match status" value="1"/>
</dbReference>
<dbReference type="AlphaFoldDB" id="A0A2G8KQ40"/>
<keyword evidence="4" id="KW-0175">Coiled coil</keyword>
<gene>
    <name evidence="6" type="ORF">BSL78_13035</name>
</gene>
<evidence type="ECO:0000256" key="5">
    <source>
        <dbReference type="SAM" id="MobiDB-lite"/>
    </source>
</evidence>
<keyword evidence="2" id="KW-0963">Cytoplasm</keyword>
<dbReference type="EMBL" id="MRZV01000434">
    <property type="protein sequence ID" value="PIK50109.1"/>
    <property type="molecule type" value="Genomic_DNA"/>
</dbReference>
<evidence type="ECO:0000256" key="3">
    <source>
        <dbReference type="ARBA" id="ARBA00022553"/>
    </source>
</evidence>
<accession>A0A2G8KQ40</accession>
<keyword evidence="7" id="KW-1185">Reference proteome</keyword>
<name>A0A2G8KQ40_STIJA</name>
<dbReference type="OrthoDB" id="2286360at2759"/>
<organism evidence="6 7">
    <name type="scientific">Stichopus japonicus</name>
    <name type="common">Sea cucumber</name>
    <dbReference type="NCBI Taxonomy" id="307972"/>
    <lineage>
        <taxon>Eukaryota</taxon>
        <taxon>Metazoa</taxon>
        <taxon>Echinodermata</taxon>
        <taxon>Eleutherozoa</taxon>
        <taxon>Echinozoa</taxon>
        <taxon>Holothuroidea</taxon>
        <taxon>Aspidochirotacea</taxon>
        <taxon>Aspidochirotida</taxon>
        <taxon>Stichopodidae</taxon>
        <taxon>Apostichopus</taxon>
    </lineage>
</organism>
<dbReference type="InterPro" id="IPR051841">
    <property type="entry name" value="MT-Golgi_org_protein"/>
</dbReference>
<sequence length="621" mass="70057">MEKVEKNYRQMADEVSARDSQLEELRREKTLSEEKLQGAIEQLKEQQENSEGYAAVLGNKDTLLKGLQQSNENLQAELEHAKADLEEARETSLSSQASIQSLQDGLQKTGQVVQIREQQLQEALTQNANLQGQLETMKEDRNNYSVLLEENKALKEKISDTQNAAHREGGDQKAKILRLGADLKALRKELKERQQSHEQEIARLNDSLTEVENAKAMAEETLQTAKEEAADMSKAEQRQMSEALMRTINDLETLKQEKSKSEAALGETTRARDRDNSNYQARIADLEAEVENLREILAEMKKNEGDNRKMAIELERERGRLSGVHQSHAALKQHAGLLEAALARRESTMTELNEQLTATSQEKALEETKLQQLVKELEEGLQKEKAMSKDLRKQLASEKGKTRRSKETLRNNDSEMKELQAELEQKSSEVGNAAIALDNMKKSEDALKEQLEASKNEIDGARAQIELLQRYLQDSIAQNPVLEDQMKTLAWECEQKAREVDAMKEQMELADKRQRLEMDGIKNSLKMSKQELEALKRELAGTRKDKFAFQAKVGQLKAALKATVQQNQLLKAKLRAKKAQLQNSSSTPNPVDEIVVPEMAYDVEALLASDDIGNLSSGESK</sequence>
<dbReference type="PANTHER" id="PTHR18902:SF31">
    <property type="entry name" value="PERICENTRIN_AKAP-450 CENTROSOMAL TARGETING DOMAIN-CONTAINING PROTEIN"/>
    <property type="match status" value="1"/>
</dbReference>
<feature type="region of interest" description="Disordered" evidence="5">
    <location>
        <begin position="384"/>
        <end position="415"/>
    </location>
</feature>
<comment type="caution">
    <text evidence="6">The sequence shown here is derived from an EMBL/GenBank/DDBJ whole genome shotgun (WGS) entry which is preliminary data.</text>
</comment>
<dbReference type="GO" id="GO:0005737">
    <property type="term" value="C:cytoplasm"/>
    <property type="evidence" value="ECO:0007669"/>
    <property type="project" value="UniProtKB-SubCell"/>
</dbReference>
<feature type="region of interest" description="Disordered" evidence="5">
    <location>
        <begin position="1"/>
        <end position="30"/>
    </location>
</feature>
<evidence type="ECO:0000313" key="7">
    <source>
        <dbReference type="Proteomes" id="UP000230750"/>
    </source>
</evidence>
<reference evidence="6 7" key="1">
    <citation type="journal article" date="2017" name="PLoS Biol.">
        <title>The sea cucumber genome provides insights into morphological evolution and visceral regeneration.</title>
        <authorList>
            <person name="Zhang X."/>
            <person name="Sun L."/>
            <person name="Yuan J."/>
            <person name="Sun Y."/>
            <person name="Gao Y."/>
            <person name="Zhang L."/>
            <person name="Li S."/>
            <person name="Dai H."/>
            <person name="Hamel J.F."/>
            <person name="Liu C."/>
            <person name="Yu Y."/>
            <person name="Liu S."/>
            <person name="Lin W."/>
            <person name="Guo K."/>
            <person name="Jin S."/>
            <person name="Xu P."/>
            <person name="Storey K.B."/>
            <person name="Huan P."/>
            <person name="Zhang T."/>
            <person name="Zhou Y."/>
            <person name="Zhang J."/>
            <person name="Lin C."/>
            <person name="Li X."/>
            <person name="Xing L."/>
            <person name="Huo D."/>
            <person name="Sun M."/>
            <person name="Wang L."/>
            <person name="Mercier A."/>
            <person name="Li F."/>
            <person name="Yang H."/>
            <person name="Xiang J."/>
        </authorList>
    </citation>
    <scope>NUCLEOTIDE SEQUENCE [LARGE SCALE GENOMIC DNA]</scope>
    <source>
        <strain evidence="6">Shaxun</strain>
        <tissue evidence="6">Muscle</tissue>
    </source>
</reference>
<keyword evidence="3" id="KW-0597">Phosphoprotein</keyword>
<evidence type="ECO:0000256" key="4">
    <source>
        <dbReference type="ARBA" id="ARBA00023054"/>
    </source>
</evidence>
<dbReference type="STRING" id="307972.A0A2G8KQ40"/>
<evidence type="ECO:0000313" key="6">
    <source>
        <dbReference type="EMBL" id="PIK50109.1"/>
    </source>
</evidence>
<evidence type="ECO:0000256" key="2">
    <source>
        <dbReference type="ARBA" id="ARBA00022490"/>
    </source>
</evidence>
<proteinExistence type="predicted"/>
<comment type="subcellular location">
    <subcellularLocation>
        <location evidence="1">Cytoplasm</location>
    </subcellularLocation>
</comment>
<evidence type="ECO:0000256" key="1">
    <source>
        <dbReference type="ARBA" id="ARBA00004496"/>
    </source>
</evidence>